<dbReference type="AlphaFoldDB" id="L5M5Y0"/>
<gene>
    <name evidence="8" type="ORF">MDA_GLEAN10015968</name>
</gene>
<sequence length="679" mass="70744">MILNVAMGIRNFVQLWGNSTPAENATGMEMPTLATPTGPLTFPVPSSAPQENGTTSWLTSGTLSSPDTKRTEAGSLPVPTQPLPSPDRPRTLLGEPSVPPKSPGRALSSMRGGALPWGSQQSPAWPPDLDGKGLLPGILERTPLLLPLVMGSLGAHAAPSAASSDAPANLSPISLSASTGDRGAWVPHGANSVGPGLADYFALLRSPGPTPTVQPARHLVGRCLPLPPSLPVCGSLGIGRSWLPNHLHHSSGEEVLAAARAWGGLLRTHCHRFLAWFFCLLLAPPCATGSSPSPPPCRQFCEALKDACWSHLDGGRLPVACASLPAREDGHCVFIGPAAEGVVTEVGLLQLLGEPLPQQVTQIDDPDVGPAYVFGPDANSGQVARYHFPSPFFRDFSLFFHVQPATEAAGVLFAITDAAQAVVSLGVKLSGVSDGQQHIQLLYTEPGAARTRTAASFALPAFTGQWTRFALSVDDDTVTLFVDCEKIQGVSLARSPRALELEPGSGFFVAQAGEADPDKFQGMIAELRVRSDPQVSPMHCLEDDDDDDDGASGDFGSGLAENPELLKKEERVSQRRGSHAGQHEASSVSFSAHAADTTQEGVCLRDVKGAGPSAPIICVMLSAPGLGHPGRKGGVLSCPGMDGQHPPPGRAWDSWPCQGGGGAGGSPTCMVGSWTRVSA</sequence>
<dbReference type="eggNOG" id="KOG3577">
    <property type="taxonomic scope" value="Eukaryota"/>
</dbReference>
<dbReference type="Gene3D" id="2.60.120.200">
    <property type="match status" value="1"/>
</dbReference>
<comment type="caution">
    <text evidence="5">Lacks conserved residue(s) required for the propagation of feature annotation.</text>
</comment>
<proteinExistence type="predicted"/>
<feature type="compositionally biased region" description="Acidic residues" evidence="6">
    <location>
        <begin position="542"/>
        <end position="551"/>
    </location>
</feature>
<dbReference type="eggNOG" id="KOG3546">
    <property type="taxonomic scope" value="Eukaryota"/>
</dbReference>
<evidence type="ECO:0000256" key="6">
    <source>
        <dbReference type="SAM" id="MobiDB-lite"/>
    </source>
</evidence>
<dbReference type="GO" id="GO:0035567">
    <property type="term" value="P:non-canonical Wnt signaling pathway"/>
    <property type="evidence" value="ECO:0007669"/>
    <property type="project" value="TreeGrafter"/>
</dbReference>
<evidence type="ECO:0000256" key="3">
    <source>
        <dbReference type="ARBA" id="ARBA00022737"/>
    </source>
</evidence>
<dbReference type="CDD" id="cd07455">
    <property type="entry name" value="CRD_Collagen_XVIII"/>
    <property type="match status" value="1"/>
</dbReference>
<evidence type="ECO:0000313" key="9">
    <source>
        <dbReference type="Proteomes" id="UP000010556"/>
    </source>
</evidence>
<dbReference type="PANTHER" id="PTHR11309">
    <property type="entry name" value="FRIZZLED"/>
    <property type="match status" value="1"/>
</dbReference>
<evidence type="ECO:0000256" key="5">
    <source>
        <dbReference type="PROSITE-ProRule" id="PRU00090"/>
    </source>
</evidence>
<dbReference type="SUPFAM" id="SSF63501">
    <property type="entry name" value="Frizzled cysteine-rich domain"/>
    <property type="match status" value="1"/>
</dbReference>
<keyword evidence="9" id="KW-1185">Reference proteome</keyword>
<dbReference type="InterPro" id="IPR010363">
    <property type="entry name" value="DUF959_COL18_N"/>
</dbReference>
<keyword evidence="2" id="KW-0732">Signal</keyword>
<keyword evidence="1" id="KW-0217">Developmental protein</keyword>
<feature type="compositionally biased region" description="Basic and acidic residues" evidence="6">
    <location>
        <begin position="564"/>
        <end position="573"/>
    </location>
</feature>
<dbReference type="FunFam" id="1.10.2000.10:FF:000017">
    <property type="entry name" value="Alpha 1 type XVIII collagen"/>
    <property type="match status" value="1"/>
</dbReference>
<dbReference type="InterPro" id="IPR035523">
    <property type="entry name" value="Collagen_XVIII_Fz"/>
</dbReference>
<dbReference type="FunFam" id="2.60.120.200:FF:000039">
    <property type="entry name" value="Collagen XV alpha 1 chain"/>
    <property type="match status" value="1"/>
</dbReference>
<feature type="compositionally biased region" description="Low complexity" evidence="6">
    <location>
        <begin position="53"/>
        <end position="65"/>
    </location>
</feature>
<dbReference type="SMART" id="SM00282">
    <property type="entry name" value="LamG"/>
    <property type="match status" value="1"/>
</dbReference>
<dbReference type="Proteomes" id="UP000010556">
    <property type="component" value="Unassembled WGS sequence"/>
</dbReference>
<feature type="region of interest" description="Disordered" evidence="6">
    <location>
        <begin position="533"/>
        <end position="592"/>
    </location>
</feature>
<evidence type="ECO:0000259" key="7">
    <source>
        <dbReference type="PROSITE" id="PS50038"/>
    </source>
</evidence>
<reference evidence="9" key="1">
    <citation type="journal article" date="2013" name="Science">
        <title>Comparative analysis of bat genomes provides insight into the evolution of flight and immunity.</title>
        <authorList>
            <person name="Zhang G."/>
            <person name="Cowled C."/>
            <person name="Shi Z."/>
            <person name="Huang Z."/>
            <person name="Bishop-Lilly K.A."/>
            <person name="Fang X."/>
            <person name="Wynne J.W."/>
            <person name="Xiong Z."/>
            <person name="Baker M.L."/>
            <person name="Zhao W."/>
            <person name="Tachedjian M."/>
            <person name="Zhu Y."/>
            <person name="Zhou P."/>
            <person name="Jiang X."/>
            <person name="Ng J."/>
            <person name="Yang L."/>
            <person name="Wu L."/>
            <person name="Xiao J."/>
            <person name="Feng Y."/>
            <person name="Chen Y."/>
            <person name="Sun X."/>
            <person name="Zhang Y."/>
            <person name="Marsh G.A."/>
            <person name="Crameri G."/>
            <person name="Broder C.C."/>
            <person name="Frey K.G."/>
            <person name="Wang L.F."/>
            <person name="Wang J."/>
        </authorList>
    </citation>
    <scope>NUCLEOTIDE SEQUENCE [LARGE SCALE GENOMIC DNA]</scope>
</reference>
<dbReference type="InterPro" id="IPR020067">
    <property type="entry name" value="Frizzled_dom"/>
</dbReference>
<name>L5M5Y0_MYODS</name>
<feature type="region of interest" description="Disordered" evidence="6">
    <location>
        <begin position="33"/>
        <end position="112"/>
    </location>
</feature>
<dbReference type="SMART" id="SM00210">
    <property type="entry name" value="TSPN"/>
    <property type="match status" value="1"/>
</dbReference>
<dbReference type="InterPro" id="IPR001791">
    <property type="entry name" value="Laminin_G"/>
</dbReference>
<evidence type="ECO:0000313" key="8">
    <source>
        <dbReference type="EMBL" id="ELK34024.1"/>
    </source>
</evidence>
<dbReference type="GO" id="GO:0005581">
    <property type="term" value="C:collagen trimer"/>
    <property type="evidence" value="ECO:0007669"/>
    <property type="project" value="UniProtKB-KW"/>
</dbReference>
<dbReference type="Pfam" id="PF01392">
    <property type="entry name" value="Fz"/>
    <property type="match status" value="1"/>
</dbReference>
<dbReference type="GO" id="GO:0042813">
    <property type="term" value="F:Wnt receptor activity"/>
    <property type="evidence" value="ECO:0007669"/>
    <property type="project" value="TreeGrafter"/>
</dbReference>
<dbReference type="SMART" id="SM00063">
    <property type="entry name" value="FRI"/>
    <property type="match status" value="1"/>
</dbReference>
<dbReference type="Gene3D" id="1.10.2000.10">
    <property type="entry name" value="Frizzled cysteine-rich domain"/>
    <property type="match status" value="1"/>
</dbReference>
<dbReference type="Pfam" id="PF06121">
    <property type="entry name" value="DUF959"/>
    <property type="match status" value="1"/>
</dbReference>
<keyword evidence="3" id="KW-0677">Repeat</keyword>
<feature type="domain" description="FZ" evidence="7">
    <location>
        <begin position="218"/>
        <end position="335"/>
    </location>
</feature>
<accession>L5M5Y0</accession>
<dbReference type="GO" id="GO:0060070">
    <property type="term" value="P:canonical Wnt signaling pathway"/>
    <property type="evidence" value="ECO:0007669"/>
    <property type="project" value="TreeGrafter"/>
</dbReference>
<dbReference type="InterPro" id="IPR015526">
    <property type="entry name" value="Frizzled/SFRP"/>
</dbReference>
<keyword evidence="4 5" id="KW-1015">Disulfide bond</keyword>
<dbReference type="InterPro" id="IPR048287">
    <property type="entry name" value="TSPN-like_N"/>
</dbReference>
<evidence type="ECO:0000256" key="2">
    <source>
        <dbReference type="ARBA" id="ARBA00022729"/>
    </source>
</evidence>
<protein>
    <submittedName>
        <fullName evidence="8">Collagen alpha-1(XVIII) chain</fullName>
    </submittedName>
</protein>
<evidence type="ECO:0000256" key="1">
    <source>
        <dbReference type="ARBA" id="ARBA00022473"/>
    </source>
</evidence>
<dbReference type="GO" id="GO:0005886">
    <property type="term" value="C:plasma membrane"/>
    <property type="evidence" value="ECO:0007669"/>
    <property type="project" value="TreeGrafter"/>
</dbReference>
<dbReference type="PROSITE" id="PS50038">
    <property type="entry name" value="FZ"/>
    <property type="match status" value="1"/>
</dbReference>
<organism evidence="8 9">
    <name type="scientific">Myotis davidii</name>
    <name type="common">David's myotis</name>
    <dbReference type="NCBI Taxonomy" id="225400"/>
    <lineage>
        <taxon>Eukaryota</taxon>
        <taxon>Metazoa</taxon>
        <taxon>Chordata</taxon>
        <taxon>Craniata</taxon>
        <taxon>Vertebrata</taxon>
        <taxon>Euteleostomi</taxon>
        <taxon>Mammalia</taxon>
        <taxon>Eutheria</taxon>
        <taxon>Laurasiatheria</taxon>
        <taxon>Chiroptera</taxon>
        <taxon>Yangochiroptera</taxon>
        <taxon>Vespertilionidae</taxon>
        <taxon>Myotis</taxon>
    </lineage>
</organism>
<feature type="disulfide bond" evidence="5">
    <location>
        <begin position="270"/>
        <end position="308"/>
    </location>
</feature>
<dbReference type="InterPro" id="IPR013320">
    <property type="entry name" value="ConA-like_dom_sf"/>
</dbReference>
<dbReference type="SUPFAM" id="SSF49899">
    <property type="entry name" value="Concanavalin A-like lectins/glucanases"/>
    <property type="match status" value="1"/>
</dbReference>
<dbReference type="InterPro" id="IPR036790">
    <property type="entry name" value="Frizzled_dom_sf"/>
</dbReference>
<keyword evidence="8" id="KW-0176">Collagen</keyword>
<feature type="disulfide bond" evidence="5">
    <location>
        <begin position="233"/>
        <end position="279"/>
    </location>
</feature>
<dbReference type="GO" id="GO:0017147">
    <property type="term" value="F:Wnt-protein binding"/>
    <property type="evidence" value="ECO:0007669"/>
    <property type="project" value="TreeGrafter"/>
</dbReference>
<dbReference type="EMBL" id="KB103523">
    <property type="protein sequence ID" value="ELK34024.1"/>
    <property type="molecule type" value="Genomic_DNA"/>
</dbReference>
<evidence type="ECO:0000256" key="4">
    <source>
        <dbReference type="ARBA" id="ARBA00023157"/>
    </source>
</evidence>